<dbReference type="EMBL" id="CP088100">
    <property type="protein sequence ID" value="UFW82835.1"/>
    <property type="molecule type" value="Genomic_DNA"/>
</dbReference>
<proteinExistence type="predicted"/>
<keyword evidence="3" id="KW-1185">Reference proteome</keyword>
<dbReference type="RefSeq" id="WP_231141908.1">
    <property type="nucleotide sequence ID" value="NZ_CP088100.1"/>
</dbReference>
<evidence type="ECO:0000313" key="2">
    <source>
        <dbReference type="EMBL" id="UFW82835.1"/>
    </source>
</evidence>
<name>A0ABY3QAJ4_9BRAD</name>
<sequence>MTDDDALITLDEAAKLIPDADADTLKRMHRAGKLVCYRPGKKLLTTAANVREAVQACRVTPVRAAQGRPDAASMERSNAALDLALENLRRIGQEKKQAARVERDRANLIRKAERDAERRAARKAARAKARPPRTES</sequence>
<reference evidence="2" key="1">
    <citation type="submission" date="2021-11" db="EMBL/GenBank/DDBJ databases">
        <title>Australian commercial rhizobial inoculants.</title>
        <authorList>
            <person name="Kohlmeier M.G."/>
            <person name="O'Hara G.W."/>
            <person name="Colombi E."/>
            <person name="Ramsay J.P."/>
            <person name="Terpolilli J."/>
        </authorList>
    </citation>
    <scope>NUCLEOTIDE SEQUENCE</scope>
    <source>
        <strain evidence="2">CC829</strain>
    </source>
</reference>
<gene>
    <name evidence="2" type="ORF">BjapCC829_22870</name>
</gene>
<accession>A0ABY3QAJ4</accession>
<evidence type="ECO:0008006" key="4">
    <source>
        <dbReference type="Google" id="ProtNLM"/>
    </source>
</evidence>
<evidence type="ECO:0000256" key="1">
    <source>
        <dbReference type="SAM" id="MobiDB-lite"/>
    </source>
</evidence>
<protein>
    <recommendedName>
        <fullName evidence="4">Helix-turn-helix domain-containing protein</fullName>
    </recommendedName>
</protein>
<organism evidence="2 3">
    <name type="scientific">Bradyrhizobium barranii</name>
    <dbReference type="NCBI Taxonomy" id="2992140"/>
    <lineage>
        <taxon>Bacteria</taxon>
        <taxon>Pseudomonadati</taxon>
        <taxon>Pseudomonadota</taxon>
        <taxon>Alphaproteobacteria</taxon>
        <taxon>Hyphomicrobiales</taxon>
        <taxon>Nitrobacteraceae</taxon>
        <taxon>Bradyrhizobium</taxon>
    </lineage>
</organism>
<evidence type="ECO:0000313" key="3">
    <source>
        <dbReference type="Proteomes" id="UP001430990"/>
    </source>
</evidence>
<feature type="compositionally biased region" description="Basic residues" evidence="1">
    <location>
        <begin position="120"/>
        <end position="136"/>
    </location>
</feature>
<feature type="region of interest" description="Disordered" evidence="1">
    <location>
        <begin position="111"/>
        <end position="136"/>
    </location>
</feature>
<dbReference type="Proteomes" id="UP001430990">
    <property type="component" value="Chromosome"/>
</dbReference>